<dbReference type="AlphaFoldDB" id="A0A0W8D348"/>
<comment type="caution">
    <text evidence="3">The sequence shown here is derived from an EMBL/GenBank/DDBJ whole genome shotgun (WGS) entry which is preliminary data.</text>
</comment>
<feature type="region of interest" description="Disordered" evidence="1">
    <location>
        <begin position="133"/>
        <end position="166"/>
    </location>
</feature>
<organism evidence="3 4">
    <name type="scientific">Phytophthora nicotianae</name>
    <name type="common">Potato buckeye rot agent</name>
    <name type="synonym">Phytophthora parasitica</name>
    <dbReference type="NCBI Taxonomy" id="4792"/>
    <lineage>
        <taxon>Eukaryota</taxon>
        <taxon>Sar</taxon>
        <taxon>Stramenopiles</taxon>
        <taxon>Oomycota</taxon>
        <taxon>Peronosporomycetes</taxon>
        <taxon>Peronosporales</taxon>
        <taxon>Peronosporaceae</taxon>
        <taxon>Phytophthora</taxon>
    </lineage>
</organism>
<dbReference type="Proteomes" id="UP000052943">
    <property type="component" value="Unassembled WGS sequence"/>
</dbReference>
<gene>
    <name evidence="3" type="ORF">AM587_10013845</name>
    <name evidence="2" type="ORF">AM587_10014497</name>
</gene>
<protein>
    <submittedName>
        <fullName evidence="3">Uncharacterized protein</fullName>
    </submittedName>
</protein>
<proteinExistence type="predicted"/>
<evidence type="ECO:0000313" key="2">
    <source>
        <dbReference type="EMBL" id="KUF80773.1"/>
    </source>
</evidence>
<dbReference type="EMBL" id="LNFO01004505">
    <property type="protein sequence ID" value="KUF80773.1"/>
    <property type="molecule type" value="Genomic_DNA"/>
</dbReference>
<evidence type="ECO:0000313" key="4">
    <source>
        <dbReference type="Proteomes" id="UP000052943"/>
    </source>
</evidence>
<accession>A0A0W8D348</accession>
<evidence type="ECO:0000256" key="1">
    <source>
        <dbReference type="SAM" id="MobiDB-lite"/>
    </source>
</evidence>
<evidence type="ECO:0000313" key="3">
    <source>
        <dbReference type="EMBL" id="KUF90825.1"/>
    </source>
</evidence>
<feature type="compositionally biased region" description="Basic and acidic residues" evidence="1">
    <location>
        <begin position="147"/>
        <end position="166"/>
    </location>
</feature>
<name>A0A0W8D348_PHYNI</name>
<sequence length="166" mass="18977">MKKLVNYKAPGVLGMLTVVPPEQIAVQRISWVKRQIKDRCRRNRVAYARSSWRCFWRYFAHTWLKLYDPELLNVHGLTNKLVARTNNPLTRSHVAVLAAVRGRRARGRTRETIHLTQPVDLLIEAEDSTVDEYNVEEGQSDSSSEVPRSDSDDSSTGKEREVCGVV</sequence>
<dbReference type="EMBL" id="LNFO01001517">
    <property type="protein sequence ID" value="KUF90825.1"/>
    <property type="molecule type" value="Genomic_DNA"/>
</dbReference>
<reference evidence="3 4" key="1">
    <citation type="submission" date="2015-11" db="EMBL/GenBank/DDBJ databases">
        <title>Genomes and virulence difference between two physiological races of Phytophthora nicotianae.</title>
        <authorList>
            <person name="Liu H."/>
            <person name="Ma X."/>
            <person name="Yu H."/>
            <person name="Fang D."/>
            <person name="Li Y."/>
            <person name="Wang X."/>
            <person name="Wang W."/>
            <person name="Dong Y."/>
            <person name="Xiao B."/>
        </authorList>
    </citation>
    <scope>NUCLEOTIDE SEQUENCE [LARGE SCALE GENOMIC DNA]</scope>
    <source>
        <strain evidence="4">race 0</strain>
        <strain evidence="3">Race 0</strain>
    </source>
</reference>